<dbReference type="Proteomes" id="UP001342418">
    <property type="component" value="Chromosome"/>
</dbReference>
<accession>A0ABY5MMD8</accession>
<dbReference type="SUPFAM" id="SSF55729">
    <property type="entry name" value="Acyl-CoA N-acyltransferases (Nat)"/>
    <property type="match status" value="1"/>
</dbReference>
<proteinExistence type="predicted"/>
<dbReference type="Gene3D" id="3.40.630.30">
    <property type="match status" value="1"/>
</dbReference>
<reference evidence="2 3" key="1">
    <citation type="submission" date="2018-07" db="EMBL/GenBank/DDBJ databases">
        <title>Genome sequence of Nitratireductor thuwali#1536.</title>
        <authorList>
            <person name="Michoud G."/>
            <person name="Merlino G."/>
            <person name="Sefrji F.O."/>
            <person name="Daffonchio D."/>
        </authorList>
    </citation>
    <scope>NUCLEOTIDE SEQUENCE [LARGE SCALE GENOMIC DNA]</scope>
    <source>
        <strain evidence="3">Nit1536</strain>
    </source>
</reference>
<gene>
    <name evidence="2" type="ORF">NTH_03639</name>
</gene>
<dbReference type="InterPro" id="IPR016181">
    <property type="entry name" value="Acyl_CoA_acyltransferase"/>
</dbReference>
<dbReference type="RefSeq" id="WP_338531330.1">
    <property type="nucleotide sequence ID" value="NZ_CP030941.1"/>
</dbReference>
<dbReference type="Pfam" id="PF13480">
    <property type="entry name" value="Acetyltransf_6"/>
    <property type="match status" value="1"/>
</dbReference>
<organism evidence="2 3">
    <name type="scientific">Nitratireductor thuwali</name>
    <dbReference type="NCBI Taxonomy" id="2267699"/>
    <lineage>
        <taxon>Bacteria</taxon>
        <taxon>Pseudomonadati</taxon>
        <taxon>Pseudomonadota</taxon>
        <taxon>Alphaproteobacteria</taxon>
        <taxon>Hyphomicrobiales</taxon>
        <taxon>Phyllobacteriaceae</taxon>
        <taxon>Nitratireductor</taxon>
    </lineage>
</organism>
<evidence type="ECO:0000313" key="3">
    <source>
        <dbReference type="Proteomes" id="UP001342418"/>
    </source>
</evidence>
<protein>
    <recommendedName>
        <fullName evidence="1">BioF2-like acetyltransferase domain-containing protein</fullName>
    </recommendedName>
</protein>
<sequence length="370" mass="41335">MTAELAAADEHGVAAYQRFCQAAIYPPPQSPDWLAAWASHHHDLVVAMLHVDGRPALALPMEIVRRGPLRAARFVGGTHANGNFPALFPARYAKPEQLAGALVTLLRQERPDIDIIALERQRTMFRDRRNPLMTLPHTPSPNVSLAVDLTGGMEQILHGSSGRRRRKKHRAQIRKLEAAGGYRRYMARTAEEVELLLDAFFRMKHHRFAKMGIRDVFDDPAVQASFRTLFCDALNLSPPPFVLHALEAGGVLRAITGSSQSGDALICEFSTFAEDELAHASPGDFLFYENIAAAVEDGFAVYDFSVGDEVYKRVWCDVETHHVDVIVGLSPRGRAVAATLRARSRAKRFVKTSRYLMQMVRYLRRIAPTE</sequence>
<feature type="domain" description="BioF2-like acetyltransferase" evidence="1">
    <location>
        <begin position="163"/>
        <end position="313"/>
    </location>
</feature>
<evidence type="ECO:0000259" key="1">
    <source>
        <dbReference type="Pfam" id="PF13480"/>
    </source>
</evidence>
<dbReference type="InterPro" id="IPR038740">
    <property type="entry name" value="BioF2-like_GNAT_dom"/>
</dbReference>
<keyword evidence="3" id="KW-1185">Reference proteome</keyword>
<name>A0ABY5MMD8_9HYPH</name>
<evidence type="ECO:0000313" key="2">
    <source>
        <dbReference type="EMBL" id="UUP19148.1"/>
    </source>
</evidence>
<dbReference type="EMBL" id="CP030941">
    <property type="protein sequence ID" value="UUP19148.1"/>
    <property type="molecule type" value="Genomic_DNA"/>
</dbReference>